<evidence type="ECO:0000313" key="1">
    <source>
        <dbReference type="EMBL" id="EMD21768.1"/>
    </source>
</evidence>
<dbReference type="RefSeq" id="WP_005168334.1">
    <property type="nucleotide sequence ID" value="NZ_ANMG01000120.1"/>
</dbReference>
<accession>M2PBR1</accession>
<dbReference type="InterPro" id="IPR029068">
    <property type="entry name" value="Glyas_Bleomycin-R_OHBP_Dase"/>
</dbReference>
<evidence type="ECO:0008006" key="3">
    <source>
        <dbReference type="Google" id="ProtNLM"/>
    </source>
</evidence>
<gene>
    <name evidence="1" type="ORF">C791_0918</name>
</gene>
<dbReference type="OrthoDB" id="3638041at2"/>
<dbReference type="Gene3D" id="3.10.180.10">
    <property type="entry name" value="2,3-Dihydroxybiphenyl 1,2-Dioxygenase, domain 1"/>
    <property type="match status" value="1"/>
</dbReference>
<reference evidence="1 2" key="1">
    <citation type="submission" date="2012-10" db="EMBL/GenBank/DDBJ databases">
        <title>Genome assembly of Amycolatopsis azurea DSM 43854.</title>
        <authorList>
            <person name="Khatri I."/>
            <person name="Kaur I."/>
            <person name="Subramanian S."/>
            <person name="Mayilraj S."/>
        </authorList>
    </citation>
    <scope>NUCLEOTIDE SEQUENCE [LARGE SCALE GENOMIC DNA]</scope>
    <source>
        <strain evidence="1 2">DSM 43854</strain>
    </source>
</reference>
<dbReference type="SUPFAM" id="SSF54593">
    <property type="entry name" value="Glyoxalase/Bleomycin resistance protein/Dihydroxybiphenyl dioxygenase"/>
    <property type="match status" value="1"/>
</dbReference>
<dbReference type="EMBL" id="ANMG01000120">
    <property type="protein sequence ID" value="EMD21768.1"/>
    <property type="molecule type" value="Genomic_DNA"/>
</dbReference>
<proteinExistence type="predicted"/>
<dbReference type="PATRIC" id="fig|1238180.3.peg.8508"/>
<protein>
    <recommendedName>
        <fullName evidence="3">VOC domain-containing protein</fullName>
    </recommendedName>
</protein>
<organism evidence="1 2">
    <name type="scientific">Amycolatopsis azurea DSM 43854</name>
    <dbReference type="NCBI Taxonomy" id="1238180"/>
    <lineage>
        <taxon>Bacteria</taxon>
        <taxon>Bacillati</taxon>
        <taxon>Actinomycetota</taxon>
        <taxon>Actinomycetes</taxon>
        <taxon>Pseudonocardiales</taxon>
        <taxon>Pseudonocardiaceae</taxon>
        <taxon>Amycolatopsis</taxon>
    </lineage>
</organism>
<dbReference type="Proteomes" id="UP000014137">
    <property type="component" value="Unassembled WGS sequence"/>
</dbReference>
<name>M2PBR1_9PSEU</name>
<dbReference type="AlphaFoldDB" id="M2PBR1"/>
<evidence type="ECO:0000313" key="2">
    <source>
        <dbReference type="Proteomes" id="UP000014137"/>
    </source>
</evidence>
<comment type="caution">
    <text evidence="1">The sequence shown here is derived from an EMBL/GenBank/DDBJ whole genome shotgun (WGS) entry which is preliminary data.</text>
</comment>
<sequence length="144" mass="15214">MVGIAPVKSSVSVELQHVRVAHLVPSLSFYLALGCEARQSGDGWVRLRNAGTVFVLEHGDPGGRPGAVVPELSTGDLLRLCCRLWSAGIDTSPISYPDGVPGGRISTHDPDLHPVAVSQAGRRPRAEALVVRRTGVPRGDHAEA</sequence>